<proteinExistence type="predicted"/>
<feature type="transmembrane region" description="Helical" evidence="1">
    <location>
        <begin position="41"/>
        <end position="63"/>
    </location>
</feature>
<keyword evidence="3" id="KW-1185">Reference proteome</keyword>
<evidence type="ECO:0000313" key="2">
    <source>
        <dbReference type="EMBL" id="MET3728199.1"/>
    </source>
</evidence>
<accession>A0ABV2LJC8</accession>
<name>A0ABV2LJC8_9BACL</name>
<sequence length="74" mass="8356">MNRLQHLLLGFLVGIVFLALGIVDAGRFGPFGDLFYFINALLFYIGYGVVVALGFWILFILMVELGEKSNKERE</sequence>
<dbReference type="RefSeq" id="WP_198767477.1">
    <property type="nucleotide sequence ID" value="NZ_JAEACF010000001.1"/>
</dbReference>
<keyword evidence="1" id="KW-0472">Membrane</keyword>
<protein>
    <submittedName>
        <fullName evidence="2">Uncharacterized protein</fullName>
    </submittedName>
</protein>
<keyword evidence="1" id="KW-0812">Transmembrane</keyword>
<comment type="caution">
    <text evidence="2">The sequence shown here is derived from an EMBL/GenBank/DDBJ whole genome shotgun (WGS) entry which is preliminary data.</text>
</comment>
<dbReference type="EMBL" id="JBEPMP010000001">
    <property type="protein sequence ID" value="MET3728199.1"/>
    <property type="molecule type" value="Genomic_DNA"/>
</dbReference>
<gene>
    <name evidence="2" type="ORF">ABID52_001780</name>
</gene>
<evidence type="ECO:0000256" key="1">
    <source>
        <dbReference type="SAM" id="Phobius"/>
    </source>
</evidence>
<reference evidence="2 3" key="1">
    <citation type="submission" date="2024-06" db="EMBL/GenBank/DDBJ databases">
        <title>Genomic Encyclopedia of Type Strains, Phase IV (KMG-IV): sequencing the most valuable type-strain genomes for metagenomic binning, comparative biology and taxonomic classification.</title>
        <authorList>
            <person name="Goeker M."/>
        </authorList>
    </citation>
    <scope>NUCLEOTIDE SEQUENCE [LARGE SCALE GENOMIC DNA]</scope>
    <source>
        <strain evidence="2 3">DSM 100124</strain>
    </source>
</reference>
<evidence type="ECO:0000313" key="3">
    <source>
        <dbReference type="Proteomes" id="UP001549097"/>
    </source>
</evidence>
<organism evidence="2 3">
    <name type="scientific">Fictibacillus halophilus</name>
    <dbReference type="NCBI Taxonomy" id="1610490"/>
    <lineage>
        <taxon>Bacteria</taxon>
        <taxon>Bacillati</taxon>
        <taxon>Bacillota</taxon>
        <taxon>Bacilli</taxon>
        <taxon>Bacillales</taxon>
        <taxon>Fictibacillaceae</taxon>
        <taxon>Fictibacillus</taxon>
    </lineage>
</organism>
<dbReference type="Proteomes" id="UP001549097">
    <property type="component" value="Unassembled WGS sequence"/>
</dbReference>
<keyword evidence="1" id="KW-1133">Transmembrane helix</keyword>